<keyword evidence="8" id="KW-1185">Reference proteome</keyword>
<evidence type="ECO:0000256" key="2">
    <source>
        <dbReference type="ARBA" id="ARBA00005581"/>
    </source>
</evidence>
<evidence type="ECO:0000313" key="7">
    <source>
        <dbReference type="EMBL" id="KAL3649949.1"/>
    </source>
</evidence>
<keyword evidence="3 6" id="KW-0713">Self-incompatibility</keyword>
<reference evidence="8" key="1">
    <citation type="journal article" date="2024" name="IScience">
        <title>Strigolactones Initiate the Formation of Haustorium-like Structures in Castilleja.</title>
        <authorList>
            <person name="Buerger M."/>
            <person name="Peterson D."/>
            <person name="Chory J."/>
        </authorList>
    </citation>
    <scope>NUCLEOTIDE SEQUENCE [LARGE SCALE GENOMIC DNA]</scope>
</reference>
<sequence>MTIHCASGDRELGFHTLAVNEQFQWDLCARARTKYFCHFWWGSKQKAFDVFTAGFFYYKKYVWAAKEDGIYSTHEDFDPLTKKFNWD</sequence>
<evidence type="ECO:0000256" key="1">
    <source>
        <dbReference type="ARBA" id="ARBA00004613"/>
    </source>
</evidence>
<evidence type="ECO:0000313" key="8">
    <source>
        <dbReference type="Proteomes" id="UP001632038"/>
    </source>
</evidence>
<comment type="subcellular location">
    <subcellularLocation>
        <location evidence="1 6">Secreted</location>
    </subcellularLocation>
</comment>
<organism evidence="7 8">
    <name type="scientific">Castilleja foliolosa</name>
    <dbReference type="NCBI Taxonomy" id="1961234"/>
    <lineage>
        <taxon>Eukaryota</taxon>
        <taxon>Viridiplantae</taxon>
        <taxon>Streptophyta</taxon>
        <taxon>Embryophyta</taxon>
        <taxon>Tracheophyta</taxon>
        <taxon>Spermatophyta</taxon>
        <taxon>Magnoliopsida</taxon>
        <taxon>eudicotyledons</taxon>
        <taxon>Gunneridae</taxon>
        <taxon>Pentapetalae</taxon>
        <taxon>asterids</taxon>
        <taxon>lamiids</taxon>
        <taxon>Lamiales</taxon>
        <taxon>Orobanchaceae</taxon>
        <taxon>Pedicularideae</taxon>
        <taxon>Castillejinae</taxon>
        <taxon>Castilleja</taxon>
    </lineage>
</organism>
<dbReference type="AlphaFoldDB" id="A0ABD3E719"/>
<dbReference type="PANTHER" id="PTHR31232:SF155">
    <property type="entry name" value="PLANT SELF-INCOMPATIBILITY PROTEIN S1 FAMILY"/>
    <property type="match status" value="1"/>
</dbReference>
<dbReference type="GO" id="GO:0060320">
    <property type="term" value="P:rejection of self pollen"/>
    <property type="evidence" value="ECO:0007669"/>
    <property type="project" value="UniProtKB-KW"/>
</dbReference>
<evidence type="ECO:0000256" key="3">
    <source>
        <dbReference type="ARBA" id="ARBA00022471"/>
    </source>
</evidence>
<dbReference type="Pfam" id="PF05938">
    <property type="entry name" value="Self-incomp_S1"/>
    <property type="match status" value="1"/>
</dbReference>
<protein>
    <recommendedName>
        <fullName evidence="6">S-protein homolog</fullName>
    </recommendedName>
</protein>
<name>A0ABD3E719_9LAMI</name>
<dbReference type="EMBL" id="JAVIJP010000007">
    <property type="protein sequence ID" value="KAL3649949.1"/>
    <property type="molecule type" value="Genomic_DNA"/>
</dbReference>
<accession>A0ABD3E719</accession>
<gene>
    <name evidence="7" type="ORF">CASFOL_006352</name>
</gene>
<comment type="caution">
    <text evidence="7">The sequence shown here is derived from an EMBL/GenBank/DDBJ whole genome shotgun (WGS) entry which is preliminary data.</text>
</comment>
<dbReference type="PANTHER" id="PTHR31232">
    <property type="match status" value="1"/>
</dbReference>
<proteinExistence type="inferred from homology"/>
<evidence type="ECO:0000256" key="4">
    <source>
        <dbReference type="ARBA" id="ARBA00022525"/>
    </source>
</evidence>
<evidence type="ECO:0000256" key="5">
    <source>
        <dbReference type="ARBA" id="ARBA00022729"/>
    </source>
</evidence>
<dbReference type="GO" id="GO:0005576">
    <property type="term" value="C:extracellular region"/>
    <property type="evidence" value="ECO:0007669"/>
    <property type="project" value="UniProtKB-SubCell"/>
</dbReference>
<evidence type="ECO:0000256" key="6">
    <source>
        <dbReference type="RuleBase" id="RU367044"/>
    </source>
</evidence>
<keyword evidence="5" id="KW-0732">Signal</keyword>
<keyword evidence="4 6" id="KW-0964">Secreted</keyword>
<dbReference type="Proteomes" id="UP001632038">
    <property type="component" value="Unassembled WGS sequence"/>
</dbReference>
<comment type="similarity">
    <text evidence="2 6">Belongs to the plant self-incompatibility (S1) protein family.</text>
</comment>
<dbReference type="InterPro" id="IPR010264">
    <property type="entry name" value="Self-incomp_S1"/>
</dbReference>